<dbReference type="PROSITE" id="PS51063">
    <property type="entry name" value="HTH_CRP_2"/>
    <property type="match status" value="1"/>
</dbReference>
<gene>
    <name evidence="6" type="ORF">AB0T83_04450</name>
</gene>
<dbReference type="SMART" id="SM00100">
    <property type="entry name" value="cNMP"/>
    <property type="match status" value="1"/>
</dbReference>
<dbReference type="PANTHER" id="PTHR24567">
    <property type="entry name" value="CRP FAMILY TRANSCRIPTIONAL REGULATORY PROTEIN"/>
    <property type="match status" value="1"/>
</dbReference>
<dbReference type="PROSITE" id="PS50042">
    <property type="entry name" value="CNMP_BINDING_3"/>
    <property type="match status" value="1"/>
</dbReference>
<dbReference type="InterPro" id="IPR018490">
    <property type="entry name" value="cNMP-bd_dom_sf"/>
</dbReference>
<dbReference type="InterPro" id="IPR036388">
    <property type="entry name" value="WH-like_DNA-bd_sf"/>
</dbReference>
<dbReference type="Gene3D" id="2.60.120.10">
    <property type="entry name" value="Jelly Rolls"/>
    <property type="match status" value="1"/>
</dbReference>
<evidence type="ECO:0000256" key="3">
    <source>
        <dbReference type="ARBA" id="ARBA00023163"/>
    </source>
</evidence>
<reference evidence="6 7" key="1">
    <citation type="submission" date="2024-07" db="EMBL/GenBank/DDBJ databases">
        <authorList>
            <person name="Kang M."/>
        </authorList>
    </citation>
    <scope>NUCLEOTIDE SEQUENCE [LARGE SCALE GENOMIC DNA]</scope>
    <source>
        <strain evidence="6 7">DFM31</strain>
    </source>
</reference>
<dbReference type="SUPFAM" id="SSF46785">
    <property type="entry name" value="Winged helix' DNA-binding domain"/>
    <property type="match status" value="1"/>
</dbReference>
<comment type="caution">
    <text evidence="6">The sequence shown here is derived from an EMBL/GenBank/DDBJ whole genome shotgun (WGS) entry which is preliminary data.</text>
</comment>
<dbReference type="Pfam" id="PF00027">
    <property type="entry name" value="cNMP_binding"/>
    <property type="match status" value="1"/>
</dbReference>
<dbReference type="Proteomes" id="UP001553161">
    <property type="component" value="Unassembled WGS sequence"/>
</dbReference>
<accession>A0ABV3L3A3</accession>
<protein>
    <submittedName>
        <fullName evidence="6">Crp/Fnr family transcriptional regulator</fullName>
    </submittedName>
</protein>
<dbReference type="Gene3D" id="1.10.10.10">
    <property type="entry name" value="Winged helix-like DNA-binding domain superfamily/Winged helix DNA-binding domain"/>
    <property type="match status" value="1"/>
</dbReference>
<keyword evidence="2" id="KW-0238">DNA-binding</keyword>
<dbReference type="InterPro" id="IPR000595">
    <property type="entry name" value="cNMP-bd_dom"/>
</dbReference>
<sequence>MFVEFSLLKNLAPQDARAFVARLARMSTRAGTVMTNRGERPDYLYFVFKGKLTAFVASRQGREIILDRLEPGDVFGELSVLDGGSRVRSVRCETNCDLGRIPTEEFDRWLRAHPVAMREVTIALAGRMRDMSDRLFEFAFHDVETRVRHFLVRCLIQQGSLHNGAVLDPAPSHLTIANCIGANREAISRALSRLARAGVLTTGRQRIEVLDVHLLETGL</sequence>
<organism evidence="6 7">
    <name type="scientific">Meridianimarinicoccus marinus</name>
    <dbReference type="NCBI Taxonomy" id="3231483"/>
    <lineage>
        <taxon>Bacteria</taxon>
        <taxon>Pseudomonadati</taxon>
        <taxon>Pseudomonadota</taxon>
        <taxon>Alphaproteobacteria</taxon>
        <taxon>Rhodobacterales</taxon>
        <taxon>Paracoccaceae</taxon>
        <taxon>Meridianimarinicoccus</taxon>
    </lineage>
</organism>
<keyword evidence="1" id="KW-0805">Transcription regulation</keyword>
<feature type="domain" description="Cyclic nucleotide-binding" evidence="4">
    <location>
        <begin position="7"/>
        <end position="127"/>
    </location>
</feature>
<evidence type="ECO:0000313" key="6">
    <source>
        <dbReference type="EMBL" id="MEV8466034.1"/>
    </source>
</evidence>
<keyword evidence="3" id="KW-0804">Transcription</keyword>
<dbReference type="InterPro" id="IPR050397">
    <property type="entry name" value="Env_Response_Regulators"/>
</dbReference>
<name>A0ABV3L3A3_9RHOB</name>
<keyword evidence="7" id="KW-1185">Reference proteome</keyword>
<dbReference type="Pfam" id="PF13545">
    <property type="entry name" value="HTH_Crp_2"/>
    <property type="match status" value="1"/>
</dbReference>
<dbReference type="InterPro" id="IPR036390">
    <property type="entry name" value="WH_DNA-bd_sf"/>
</dbReference>
<evidence type="ECO:0000259" key="4">
    <source>
        <dbReference type="PROSITE" id="PS50042"/>
    </source>
</evidence>
<dbReference type="InterPro" id="IPR014710">
    <property type="entry name" value="RmlC-like_jellyroll"/>
</dbReference>
<dbReference type="CDD" id="cd00038">
    <property type="entry name" value="CAP_ED"/>
    <property type="match status" value="1"/>
</dbReference>
<dbReference type="SMART" id="SM00419">
    <property type="entry name" value="HTH_CRP"/>
    <property type="match status" value="1"/>
</dbReference>
<evidence type="ECO:0000256" key="1">
    <source>
        <dbReference type="ARBA" id="ARBA00023015"/>
    </source>
</evidence>
<evidence type="ECO:0000256" key="2">
    <source>
        <dbReference type="ARBA" id="ARBA00023125"/>
    </source>
</evidence>
<dbReference type="SUPFAM" id="SSF51206">
    <property type="entry name" value="cAMP-binding domain-like"/>
    <property type="match status" value="1"/>
</dbReference>
<dbReference type="InterPro" id="IPR012318">
    <property type="entry name" value="HTH_CRP"/>
</dbReference>
<dbReference type="PANTHER" id="PTHR24567:SF26">
    <property type="entry name" value="REGULATORY PROTEIN YEIL"/>
    <property type="match status" value="1"/>
</dbReference>
<dbReference type="EMBL" id="JBFBVU010000003">
    <property type="protein sequence ID" value="MEV8466034.1"/>
    <property type="molecule type" value="Genomic_DNA"/>
</dbReference>
<feature type="domain" description="HTH crp-type" evidence="5">
    <location>
        <begin position="141"/>
        <end position="213"/>
    </location>
</feature>
<evidence type="ECO:0000313" key="7">
    <source>
        <dbReference type="Proteomes" id="UP001553161"/>
    </source>
</evidence>
<evidence type="ECO:0000259" key="5">
    <source>
        <dbReference type="PROSITE" id="PS51063"/>
    </source>
</evidence>
<proteinExistence type="predicted"/>